<dbReference type="CDD" id="cd03789">
    <property type="entry name" value="GT9_LPS_heptosyltransferase"/>
    <property type="match status" value="1"/>
</dbReference>
<dbReference type="AlphaFoldDB" id="A0A318JP94"/>
<gene>
    <name evidence="3" type="ORF">DFR38_11068</name>
</gene>
<dbReference type="InterPro" id="IPR051199">
    <property type="entry name" value="LPS_LOS_Heptosyltrfase"/>
</dbReference>
<reference evidence="3 4" key="1">
    <citation type="submission" date="2018-05" db="EMBL/GenBank/DDBJ databases">
        <title>Genomic Encyclopedia of Type Strains, Phase IV (KMG-IV): sequencing the most valuable type-strain genomes for metagenomic binning, comparative biology and taxonomic classification.</title>
        <authorList>
            <person name="Goeker M."/>
        </authorList>
    </citation>
    <scope>NUCLEOTIDE SEQUENCE [LARGE SCALE GENOMIC DNA]</scope>
    <source>
        <strain evidence="3 4">DSM 25134</strain>
    </source>
</reference>
<dbReference type="InterPro" id="IPR002201">
    <property type="entry name" value="Glyco_trans_9"/>
</dbReference>
<dbReference type="EMBL" id="QJKC01000010">
    <property type="protein sequence ID" value="PXX45970.1"/>
    <property type="molecule type" value="Genomic_DNA"/>
</dbReference>
<dbReference type="PANTHER" id="PTHR30160">
    <property type="entry name" value="TETRAACYLDISACCHARIDE 4'-KINASE-RELATED"/>
    <property type="match status" value="1"/>
</dbReference>
<dbReference type="Gene3D" id="3.40.50.2000">
    <property type="entry name" value="Glycogen Phosphorylase B"/>
    <property type="match status" value="2"/>
</dbReference>
<keyword evidence="1" id="KW-0328">Glycosyltransferase</keyword>
<dbReference type="GO" id="GO:0009244">
    <property type="term" value="P:lipopolysaccharide core region biosynthetic process"/>
    <property type="evidence" value="ECO:0007669"/>
    <property type="project" value="TreeGrafter"/>
</dbReference>
<dbReference type="PANTHER" id="PTHR30160:SF1">
    <property type="entry name" value="LIPOPOLYSACCHARIDE 1,2-N-ACETYLGLUCOSAMINETRANSFERASE-RELATED"/>
    <property type="match status" value="1"/>
</dbReference>
<dbReference type="GO" id="GO:0008713">
    <property type="term" value="F:ADP-heptose-lipopolysaccharide heptosyltransferase activity"/>
    <property type="evidence" value="ECO:0007669"/>
    <property type="project" value="TreeGrafter"/>
</dbReference>
<dbReference type="SUPFAM" id="SSF53756">
    <property type="entry name" value="UDP-Glycosyltransferase/glycogen phosphorylase"/>
    <property type="match status" value="1"/>
</dbReference>
<accession>A0A318JP94</accession>
<evidence type="ECO:0000313" key="4">
    <source>
        <dbReference type="Proteomes" id="UP000248395"/>
    </source>
</evidence>
<keyword evidence="4" id="KW-1185">Reference proteome</keyword>
<dbReference type="Proteomes" id="UP000248395">
    <property type="component" value="Unassembled WGS sequence"/>
</dbReference>
<keyword evidence="2 3" id="KW-0808">Transferase</keyword>
<name>A0A318JP94_9NEIS</name>
<evidence type="ECO:0000313" key="3">
    <source>
        <dbReference type="EMBL" id="PXX45970.1"/>
    </source>
</evidence>
<evidence type="ECO:0000256" key="2">
    <source>
        <dbReference type="ARBA" id="ARBA00022679"/>
    </source>
</evidence>
<dbReference type="Pfam" id="PF01075">
    <property type="entry name" value="Glyco_transf_9"/>
    <property type="match status" value="1"/>
</dbReference>
<organism evidence="3 4">
    <name type="scientific">Aquitalea magnusonii</name>
    <dbReference type="NCBI Taxonomy" id="332411"/>
    <lineage>
        <taxon>Bacteria</taxon>
        <taxon>Pseudomonadati</taxon>
        <taxon>Pseudomonadota</taxon>
        <taxon>Betaproteobacteria</taxon>
        <taxon>Neisseriales</taxon>
        <taxon>Chromobacteriaceae</taxon>
        <taxon>Aquitalea</taxon>
    </lineage>
</organism>
<protein>
    <submittedName>
        <fullName evidence="3">ADP-heptose:LPS heptosyltransferase</fullName>
    </submittedName>
</protein>
<proteinExistence type="predicted"/>
<evidence type="ECO:0000256" key="1">
    <source>
        <dbReference type="ARBA" id="ARBA00022676"/>
    </source>
</evidence>
<sequence length="390" mass="43030">MPKRIKSQSLLSRLLILGSVLLRLPGQWLRHKPRPEQLQRVLILHQFLLGDALMATSLLAKAREQYPLADIVMACPPGQVALYAGQPYGVRAFGWHIRNFASICQLFAMPRFDLVLLMGENRLSYLARAIGARWIVGFAGEQPAHKNWLLDEAVPYAQEPEAWTDTAACLIEGPEPRPYRVEDWPMPPQSLPDLPDNYIVLHVGASSATRFWPAAHWQALADAIRAAQLSVVWSCGPGEDALLREIDPPACDVRMAGCLSLLQLRQLLAGARACVCPDTGVAHLAKVAGTPLLMLFGPGSEVLFGTSRFFAHYHCLGVGPAIFPCRNQRSVHHRDVDWALRCFRRFGNGANACRRALCMEAISATAAWQTLQQLLQISQTAGAAEGIDHD</sequence>
<dbReference type="GO" id="GO:0005829">
    <property type="term" value="C:cytosol"/>
    <property type="evidence" value="ECO:0007669"/>
    <property type="project" value="TreeGrafter"/>
</dbReference>
<comment type="caution">
    <text evidence="3">The sequence shown here is derived from an EMBL/GenBank/DDBJ whole genome shotgun (WGS) entry which is preliminary data.</text>
</comment>